<keyword evidence="4" id="KW-1185">Reference proteome</keyword>
<dbReference type="GO" id="GO:0005634">
    <property type="term" value="C:nucleus"/>
    <property type="evidence" value="ECO:0007669"/>
    <property type="project" value="TreeGrafter"/>
</dbReference>
<dbReference type="PANTHER" id="PTHR10648:SF4">
    <property type="entry name" value="PROTEIN PHOSPHATASE 2 (FORMERLY 2A), REGULATORY SUBUNIT A, BETA ISOFORM-RELATED"/>
    <property type="match status" value="1"/>
</dbReference>
<dbReference type="InterPro" id="IPR011989">
    <property type="entry name" value="ARM-like"/>
</dbReference>
<dbReference type="EMBL" id="KQ090270">
    <property type="protein sequence ID" value="KMS98051.1"/>
    <property type="molecule type" value="Genomic_DNA"/>
</dbReference>
<gene>
    <name evidence="3" type="ORF">BVRB_4g096080</name>
</gene>
<evidence type="ECO:0000256" key="1">
    <source>
        <dbReference type="ARBA" id="ARBA00022737"/>
    </source>
</evidence>
<proteinExistence type="predicted"/>
<name>A0A0J8BAZ2_BETVV</name>
<dbReference type="InterPro" id="IPR051023">
    <property type="entry name" value="PP2A_Regulatory_Subunit_A"/>
</dbReference>
<dbReference type="OrthoDB" id="340346at2759"/>
<evidence type="ECO:0000313" key="3">
    <source>
        <dbReference type="EMBL" id="KMS98051.1"/>
    </source>
</evidence>
<dbReference type="Gramene" id="KMS98051">
    <property type="protein sequence ID" value="KMS98051"/>
    <property type="gene ID" value="BVRB_4g096080"/>
</dbReference>
<dbReference type="AlphaFoldDB" id="A0A0J8BAZ2"/>
<keyword evidence="1" id="KW-0677">Repeat</keyword>
<organism evidence="3 4">
    <name type="scientific">Beta vulgaris subsp. vulgaris</name>
    <name type="common">Beet</name>
    <dbReference type="NCBI Taxonomy" id="3555"/>
    <lineage>
        <taxon>Eukaryota</taxon>
        <taxon>Viridiplantae</taxon>
        <taxon>Streptophyta</taxon>
        <taxon>Embryophyta</taxon>
        <taxon>Tracheophyta</taxon>
        <taxon>Spermatophyta</taxon>
        <taxon>Magnoliopsida</taxon>
        <taxon>eudicotyledons</taxon>
        <taxon>Gunneridae</taxon>
        <taxon>Pentapetalae</taxon>
        <taxon>Caryophyllales</taxon>
        <taxon>Chenopodiaceae</taxon>
        <taxon>Betoideae</taxon>
        <taxon>Beta</taxon>
    </lineage>
</organism>
<dbReference type="Gene3D" id="1.25.10.10">
    <property type="entry name" value="Leucine-rich Repeat Variant"/>
    <property type="match status" value="1"/>
</dbReference>
<dbReference type="GO" id="GO:0000159">
    <property type="term" value="C:protein phosphatase type 2A complex"/>
    <property type="evidence" value="ECO:0007669"/>
    <property type="project" value="TreeGrafter"/>
</dbReference>
<dbReference type="GO" id="GO:0005829">
    <property type="term" value="C:cytosol"/>
    <property type="evidence" value="ECO:0007669"/>
    <property type="project" value="TreeGrafter"/>
</dbReference>
<dbReference type="GO" id="GO:0019888">
    <property type="term" value="F:protein phosphatase regulator activity"/>
    <property type="evidence" value="ECO:0007669"/>
    <property type="project" value="TreeGrafter"/>
</dbReference>
<evidence type="ECO:0000313" key="4">
    <source>
        <dbReference type="Proteomes" id="UP000035740"/>
    </source>
</evidence>
<feature type="transmembrane region" description="Helical" evidence="2">
    <location>
        <begin position="66"/>
        <end position="87"/>
    </location>
</feature>
<accession>A0A0J8BAZ2</accession>
<keyword evidence="2" id="KW-0472">Membrane</keyword>
<reference evidence="3 4" key="1">
    <citation type="journal article" date="2014" name="Nature">
        <title>The genome of the recently domesticated crop plant sugar beet (Beta vulgaris).</title>
        <authorList>
            <person name="Dohm J.C."/>
            <person name="Minoche A.E."/>
            <person name="Holtgrawe D."/>
            <person name="Capella-Gutierrez S."/>
            <person name="Zakrzewski F."/>
            <person name="Tafer H."/>
            <person name="Rupp O."/>
            <person name="Sorensen T.R."/>
            <person name="Stracke R."/>
            <person name="Reinhardt R."/>
            <person name="Goesmann A."/>
            <person name="Kraft T."/>
            <person name="Schulz B."/>
            <person name="Stadler P.F."/>
            <person name="Schmidt T."/>
            <person name="Gabaldon T."/>
            <person name="Lehrach H."/>
            <person name="Weisshaar B."/>
            <person name="Himmelbauer H."/>
        </authorList>
    </citation>
    <scope>NUCLEOTIDE SEQUENCE [LARGE SCALE GENOMIC DNA]</scope>
    <source>
        <tissue evidence="3">Taproot</tissue>
    </source>
</reference>
<evidence type="ECO:0000256" key="2">
    <source>
        <dbReference type="SAM" id="Phobius"/>
    </source>
</evidence>
<sequence length="103" mass="11348">MAQEMGLLIPYVGGIDHAIVLLPPLETLCTVEETCVTDKVVHSLSTIASQMKESDLVQSFFLCLRVWPLVSGLLLVFLHVAYSIIAYPSAPENIKSELRTIYG</sequence>
<dbReference type="Proteomes" id="UP000035740">
    <property type="component" value="Unassembled WGS sequence"/>
</dbReference>
<keyword evidence="2" id="KW-0812">Transmembrane</keyword>
<keyword evidence="2" id="KW-1133">Transmembrane helix</keyword>
<protein>
    <submittedName>
        <fullName evidence="3">Uncharacterized protein</fullName>
    </submittedName>
</protein>
<dbReference type="PANTHER" id="PTHR10648">
    <property type="entry name" value="SERINE/THREONINE-PROTEIN PHOSPHATASE PP2A 65 KDA REGULATORY SUBUNIT"/>
    <property type="match status" value="1"/>
</dbReference>